<dbReference type="GeneID" id="112685326"/>
<organism evidence="5 6">
    <name type="scientific">Sipha flava</name>
    <name type="common">yellow sugarcane aphid</name>
    <dbReference type="NCBI Taxonomy" id="143950"/>
    <lineage>
        <taxon>Eukaryota</taxon>
        <taxon>Metazoa</taxon>
        <taxon>Ecdysozoa</taxon>
        <taxon>Arthropoda</taxon>
        <taxon>Hexapoda</taxon>
        <taxon>Insecta</taxon>
        <taxon>Pterygota</taxon>
        <taxon>Neoptera</taxon>
        <taxon>Paraneoptera</taxon>
        <taxon>Hemiptera</taxon>
        <taxon>Sternorrhyncha</taxon>
        <taxon>Aphidomorpha</taxon>
        <taxon>Aphidoidea</taxon>
        <taxon>Aphididae</taxon>
        <taxon>Sipha</taxon>
    </lineage>
</organism>
<dbReference type="GO" id="GO:0005634">
    <property type="term" value="C:nucleus"/>
    <property type="evidence" value="ECO:0007669"/>
    <property type="project" value="UniProtKB-SubCell"/>
</dbReference>
<comment type="similarity">
    <text evidence="2">Belongs to the MCMBP family.</text>
</comment>
<dbReference type="OrthoDB" id="329666at2759"/>
<keyword evidence="5" id="KW-1185">Reference proteome</keyword>
<keyword evidence="4" id="KW-0539">Nucleus</keyword>
<dbReference type="Proteomes" id="UP000694846">
    <property type="component" value="Unplaced"/>
</dbReference>
<dbReference type="RefSeq" id="XP_025412955.1">
    <property type="nucleotide sequence ID" value="XM_025557170.1"/>
</dbReference>
<dbReference type="PANTHER" id="PTHR13489:SF0">
    <property type="entry name" value="MINI-CHROMOSOME MAINTENANCE COMPLEX-BINDING PROTEIN"/>
    <property type="match status" value="1"/>
</dbReference>
<evidence type="ECO:0000313" key="6">
    <source>
        <dbReference type="RefSeq" id="XP_025412955.1"/>
    </source>
</evidence>
<accession>A0A8B8FRH6</accession>
<dbReference type="PANTHER" id="PTHR13489">
    <property type="entry name" value="MINI-CHROMOSOME MAINTENANCE COMPLEX-BINDING PROTEIN"/>
    <property type="match status" value="1"/>
</dbReference>
<sequence length="517" mass="59521">MDKWTPDFWIANENECKKTLMEPGSWEKVPILFENEAALGTLVRFKGMIQDMLNPEYYSKTFSIINSATNETKLCQGKYHSTVINQSEEEVELGDDLMERQIIVCIPIPGLNEWAKDANNEKKEQLEGCDIKRIRLDPVCQKYSKEVFVFTYPEDVETSEFKLNSIIEVVGFLDRRTVQGDNEELDEQSPLVKETYCIHTVQFKLIPNLVTDNDEMNNYIWNEASNLHAELKLILTQALLGDSLAADYLLFYLTSTIYNRQNNQVPGKFSLNIRGIPAGIGKNYTKKLYALISYLVVKSEYLPITIDTMNNMDMIPRKCYTSNRLLNGILQLSSRTHLILDETDLQPGNLDSKGILNLQALTDIISNQQIKYDFTYYNINYETQIPVLTLSIGKSLLPCDIDIVLNPDPSCINNIEEIIDSAHNYLKSQALLLQKLRKYIAIISTFPFNFKEDTLKIIENDYVQMRKADPKNISAEDLHRFMMVAKLIALCSGNNELNKEIWESCKSLENQRKLRYK</sequence>
<dbReference type="Pfam" id="PF09739">
    <property type="entry name" value="MCM_bind"/>
    <property type="match status" value="2"/>
</dbReference>
<name>A0A8B8FRH6_9HEMI</name>
<comment type="subcellular location">
    <subcellularLocation>
        <location evidence="1">Nucleus</location>
    </subcellularLocation>
</comment>
<dbReference type="AlphaFoldDB" id="A0A8B8FRH6"/>
<reference evidence="6" key="1">
    <citation type="submission" date="2025-08" db="UniProtKB">
        <authorList>
            <consortium name="RefSeq"/>
        </authorList>
    </citation>
    <scope>IDENTIFICATION</scope>
    <source>
        <tissue evidence="6">Whole body</tissue>
    </source>
</reference>
<evidence type="ECO:0000256" key="2">
    <source>
        <dbReference type="ARBA" id="ARBA00007925"/>
    </source>
</evidence>
<protein>
    <recommendedName>
        <fullName evidence="3">Mini-chromosome maintenance complex-binding protein</fullName>
    </recommendedName>
</protein>
<evidence type="ECO:0000256" key="3">
    <source>
        <dbReference type="ARBA" id="ARBA00015405"/>
    </source>
</evidence>
<dbReference type="GO" id="GO:0006261">
    <property type="term" value="P:DNA-templated DNA replication"/>
    <property type="evidence" value="ECO:0007669"/>
    <property type="project" value="TreeGrafter"/>
</dbReference>
<evidence type="ECO:0000256" key="1">
    <source>
        <dbReference type="ARBA" id="ARBA00004123"/>
    </source>
</evidence>
<gene>
    <name evidence="6" type="primary">LOC112685326</name>
</gene>
<proteinExistence type="inferred from homology"/>
<evidence type="ECO:0000256" key="4">
    <source>
        <dbReference type="ARBA" id="ARBA00023242"/>
    </source>
</evidence>
<dbReference type="InterPro" id="IPR019140">
    <property type="entry name" value="MCM_complex-bd"/>
</dbReference>
<evidence type="ECO:0000313" key="5">
    <source>
        <dbReference type="Proteomes" id="UP000694846"/>
    </source>
</evidence>
<dbReference type="GO" id="GO:0003682">
    <property type="term" value="F:chromatin binding"/>
    <property type="evidence" value="ECO:0007669"/>
    <property type="project" value="TreeGrafter"/>
</dbReference>